<dbReference type="Pfam" id="PF16452">
    <property type="entry name" value="Phage_CI_C"/>
    <property type="match status" value="1"/>
</dbReference>
<dbReference type="InterPro" id="IPR032499">
    <property type="entry name" value="Phage_CI_C"/>
</dbReference>
<dbReference type="Gene3D" id="2.10.109.10">
    <property type="entry name" value="Umud Fragment, subunit A"/>
    <property type="match status" value="1"/>
</dbReference>
<name>A0A6B2JF50_KLEPN</name>
<sequence>MARFRINPDSDSAPVLNRVLDAYGFTQKLQLADHLGIASSSMSNRYKRGGLPTDIMVKCMAETGVSLEWLATGQGKKFESDELDIMKMPRKKLVDGQLYDSGYVMFDKVFFKAGIPLPSDPICVQDEKAQYILDQNFAEVFDGEWLVNIEGKTSIRTLTRIPIKKVRVSGVGMAFDCALEDIDVIGRVLLIISEGN</sequence>
<dbReference type="Pfam" id="PF07022">
    <property type="entry name" value="Phage_CI_repr"/>
    <property type="match status" value="1"/>
</dbReference>
<evidence type="ECO:0000313" key="3">
    <source>
        <dbReference type="EMBL" id="NDR87142.1"/>
    </source>
</evidence>
<dbReference type="InterPro" id="IPR001387">
    <property type="entry name" value="Cro/C1-type_HTH"/>
</dbReference>
<dbReference type="InterPro" id="IPR010982">
    <property type="entry name" value="Lambda_DNA-bd_dom_sf"/>
</dbReference>
<dbReference type="InterPro" id="IPR010744">
    <property type="entry name" value="Phage_CI_N"/>
</dbReference>
<dbReference type="GO" id="GO:0003677">
    <property type="term" value="F:DNA binding"/>
    <property type="evidence" value="ECO:0007669"/>
    <property type="project" value="InterPro"/>
</dbReference>
<dbReference type="RefSeq" id="WP_032413065.1">
    <property type="nucleotide sequence ID" value="NZ_FLHU01000001.1"/>
</dbReference>
<proteinExistence type="predicted"/>
<dbReference type="CDD" id="cd00093">
    <property type="entry name" value="HTH_XRE"/>
    <property type="match status" value="1"/>
</dbReference>
<evidence type="ECO:0000259" key="1">
    <source>
        <dbReference type="Pfam" id="PF07022"/>
    </source>
</evidence>
<reference evidence="3" key="1">
    <citation type="journal article" date="2020" name="Int. J. Nanomedicine">
        <title>Consequences Of Long-Term Bacteria's Exposure To Silver Nanoformulations With Different PhysicoChemical Properties.</title>
        <authorList>
            <person name="Kedziora A."/>
            <person name="Wernecki M."/>
            <person name="Korzekwa K."/>
            <person name="Speruda M."/>
            <person name="Gerasymchuk Y."/>
            <person name="Lukowiak A."/>
            <person name="Bugla-Ploskonska G."/>
        </authorList>
    </citation>
    <scope>NUCLEOTIDE SEQUENCE</scope>
    <source>
        <strain evidence="3">626 S7</strain>
    </source>
</reference>
<protein>
    <submittedName>
        <fullName evidence="3">Phage repressor protein CI</fullName>
    </submittedName>
</protein>
<dbReference type="Gene3D" id="1.10.260.40">
    <property type="entry name" value="lambda repressor-like DNA-binding domains"/>
    <property type="match status" value="1"/>
</dbReference>
<evidence type="ECO:0000259" key="2">
    <source>
        <dbReference type="Pfam" id="PF16452"/>
    </source>
</evidence>
<organism evidence="3">
    <name type="scientific">Klebsiella pneumoniae</name>
    <dbReference type="NCBI Taxonomy" id="573"/>
    <lineage>
        <taxon>Bacteria</taxon>
        <taxon>Pseudomonadati</taxon>
        <taxon>Pseudomonadota</taxon>
        <taxon>Gammaproteobacteria</taxon>
        <taxon>Enterobacterales</taxon>
        <taxon>Enterobacteriaceae</taxon>
        <taxon>Klebsiella/Raoultella group</taxon>
        <taxon>Klebsiella</taxon>
        <taxon>Klebsiella pneumoniae complex</taxon>
    </lineage>
</organism>
<accession>A0A6B2JF50</accession>
<dbReference type="AlphaFoldDB" id="A0A6B2JF50"/>
<feature type="domain" description="Bacteriophage CI repressor C-terminal" evidence="2">
    <location>
        <begin position="88"/>
        <end position="189"/>
    </location>
</feature>
<comment type="caution">
    <text evidence="3">The sequence shown here is derived from an EMBL/GenBank/DDBJ whole genome shotgun (WGS) entry which is preliminary data.</text>
</comment>
<dbReference type="GO" id="GO:0045892">
    <property type="term" value="P:negative regulation of DNA-templated transcription"/>
    <property type="evidence" value="ECO:0007669"/>
    <property type="project" value="InterPro"/>
</dbReference>
<feature type="domain" description="Bacteriophage CI repressor N-terminal" evidence="1">
    <location>
        <begin position="15"/>
        <end position="78"/>
    </location>
</feature>
<dbReference type="EMBL" id="VLSS01000034">
    <property type="protein sequence ID" value="NDR87142.1"/>
    <property type="molecule type" value="Genomic_DNA"/>
</dbReference>
<dbReference type="GO" id="GO:0051259">
    <property type="term" value="P:protein complex oligomerization"/>
    <property type="evidence" value="ECO:0007669"/>
    <property type="project" value="InterPro"/>
</dbReference>
<gene>
    <name evidence="3" type="ORF">FPI86_22645</name>
</gene>